<organism evidence="1 2">
    <name type="scientific">Pyrus ussuriensis x Pyrus communis</name>
    <dbReference type="NCBI Taxonomy" id="2448454"/>
    <lineage>
        <taxon>Eukaryota</taxon>
        <taxon>Viridiplantae</taxon>
        <taxon>Streptophyta</taxon>
        <taxon>Embryophyta</taxon>
        <taxon>Tracheophyta</taxon>
        <taxon>Spermatophyta</taxon>
        <taxon>Magnoliopsida</taxon>
        <taxon>eudicotyledons</taxon>
        <taxon>Gunneridae</taxon>
        <taxon>Pentapetalae</taxon>
        <taxon>rosids</taxon>
        <taxon>fabids</taxon>
        <taxon>Rosales</taxon>
        <taxon>Rosaceae</taxon>
        <taxon>Amygdaloideae</taxon>
        <taxon>Maleae</taxon>
        <taxon>Pyrus</taxon>
    </lineage>
</organism>
<evidence type="ECO:0000313" key="1">
    <source>
        <dbReference type="EMBL" id="KAB2619429.1"/>
    </source>
</evidence>
<evidence type="ECO:0000313" key="2">
    <source>
        <dbReference type="Proteomes" id="UP000327157"/>
    </source>
</evidence>
<proteinExistence type="predicted"/>
<accession>A0A5N5GUZ0</accession>
<dbReference type="EMBL" id="SMOL01000401">
    <property type="protein sequence ID" value="KAB2619429.1"/>
    <property type="molecule type" value="Genomic_DNA"/>
</dbReference>
<dbReference type="AlphaFoldDB" id="A0A5N5GUZ0"/>
<sequence>MIFLNLNFGNLRIVISLQSLSENHFLGELMQTCLYREMNIVAGELANLSSSYSLGPVCFNQAHASCHHFLTSNAIEISTSHDVLL</sequence>
<keyword evidence="2" id="KW-1185">Reference proteome</keyword>
<reference evidence="1 2" key="1">
    <citation type="submission" date="2019-09" db="EMBL/GenBank/DDBJ databases">
        <authorList>
            <person name="Ou C."/>
        </authorList>
    </citation>
    <scope>NUCLEOTIDE SEQUENCE [LARGE SCALE GENOMIC DNA]</scope>
    <source>
        <strain evidence="1">S2</strain>
        <tissue evidence="1">Leaf</tissue>
    </source>
</reference>
<reference evidence="1 2" key="3">
    <citation type="submission" date="2019-11" db="EMBL/GenBank/DDBJ databases">
        <title>A de novo genome assembly of a pear dwarfing rootstock.</title>
        <authorList>
            <person name="Wang F."/>
            <person name="Wang J."/>
            <person name="Li S."/>
            <person name="Zhang Y."/>
            <person name="Fang M."/>
            <person name="Ma L."/>
            <person name="Zhao Y."/>
            <person name="Jiang S."/>
        </authorList>
    </citation>
    <scope>NUCLEOTIDE SEQUENCE [LARGE SCALE GENOMIC DNA]</scope>
    <source>
        <strain evidence="1">S2</strain>
        <tissue evidence="1">Leaf</tissue>
    </source>
</reference>
<name>A0A5N5GUZ0_9ROSA</name>
<dbReference type="Proteomes" id="UP000327157">
    <property type="component" value="Chromosome 15"/>
</dbReference>
<reference evidence="2" key="2">
    <citation type="submission" date="2019-10" db="EMBL/GenBank/DDBJ databases">
        <title>A de novo genome assembly of a pear dwarfing rootstock.</title>
        <authorList>
            <person name="Wang F."/>
            <person name="Wang J."/>
            <person name="Li S."/>
            <person name="Zhang Y."/>
            <person name="Fang M."/>
            <person name="Ma L."/>
            <person name="Zhao Y."/>
            <person name="Jiang S."/>
        </authorList>
    </citation>
    <scope>NUCLEOTIDE SEQUENCE [LARGE SCALE GENOMIC DNA]</scope>
</reference>
<gene>
    <name evidence="1" type="ORF">D8674_015298</name>
</gene>
<comment type="caution">
    <text evidence="1">The sequence shown here is derived from an EMBL/GenBank/DDBJ whole genome shotgun (WGS) entry which is preliminary data.</text>
</comment>
<protein>
    <submittedName>
        <fullName evidence="1">Uncharacterized protein</fullName>
    </submittedName>
</protein>